<evidence type="ECO:0000256" key="1">
    <source>
        <dbReference type="SAM" id="MobiDB-lite"/>
    </source>
</evidence>
<evidence type="ECO:0000256" key="2">
    <source>
        <dbReference type="SAM" id="Phobius"/>
    </source>
</evidence>
<feature type="compositionally biased region" description="Basic and acidic residues" evidence="1">
    <location>
        <begin position="226"/>
        <end position="239"/>
    </location>
</feature>
<dbReference type="EMBL" id="LGTL01000032">
    <property type="protein sequence ID" value="KPA73897.1"/>
    <property type="molecule type" value="Genomic_DNA"/>
</dbReference>
<dbReference type="RefSeq" id="XP_015652337.1">
    <property type="nucleotide sequence ID" value="XM_015809017.1"/>
</dbReference>
<comment type="caution">
    <text evidence="3">The sequence shown here is derived from an EMBL/GenBank/DDBJ whole genome shotgun (WGS) entry which is preliminary data.</text>
</comment>
<feature type="compositionally biased region" description="Basic and acidic residues" evidence="1">
    <location>
        <begin position="432"/>
        <end position="451"/>
    </location>
</feature>
<dbReference type="EMBL" id="LGTL01000032">
    <property type="protein sequence ID" value="KPA73898.1"/>
    <property type="molecule type" value="Genomic_DNA"/>
</dbReference>
<dbReference type="GeneID" id="26909792"/>
<dbReference type="AlphaFoldDB" id="A0A0M9FQF5"/>
<dbReference type="RefSeq" id="XP_015652335.1">
    <property type="nucleotide sequence ID" value="XM_015809015.1"/>
</dbReference>
<sequence>MVDATGVEATPEKSLSSAAKTLYAADIYALQYRLHRCIGDITPLLSCATSISDAPSAKGTGSRTALERQARRLGEVLREAKQLSACFLDGEQCEAELASNTVLNASEDGAVDEPLRAYYDQQLQERYTQMQQDIVAADGLLRTWLDSTPGLRGLPVNCVGTAPRQLKIVEADGSAQVCYVYTDTLTPATEQLPAPATYYVGRDPDAFLKTQPSSEPTAPPSVNERPSTENRTTDQKHDAPAVASVRPPPTTAEDRIMEDIQQAIHQMKDGALQMSAMMEQERSQMKSAADLLSGGVAKTQAGVRELDRVSFVVASTRVPWVLSCVPGMPLVWRTVLQPLWALVKQVLLMAAILAMTGCVLVLISAVPKPVLFRGQRTANPTTPSPHAPPTAIPTFNPPRSIPTVSLSPRDNAVLSSVTASDPADTLSSAPTDVDHEDGNSQQRADRDHDALPFHTAPLEVDEDL</sequence>
<feature type="compositionally biased region" description="Polar residues" evidence="1">
    <location>
        <begin position="402"/>
        <end position="430"/>
    </location>
</feature>
<protein>
    <submittedName>
        <fullName evidence="3">Uncharacterized protein</fullName>
    </submittedName>
</protein>
<dbReference type="OrthoDB" id="240601at2759"/>
<keyword evidence="2" id="KW-0472">Membrane</keyword>
<dbReference type="OMA" id="MHELDRV"/>
<reference evidence="3 4" key="1">
    <citation type="submission" date="2015-07" db="EMBL/GenBank/DDBJ databases">
        <title>High-quality genome of monoxenous trypanosomatid Leptomonas pyrrhocoris.</title>
        <authorList>
            <person name="Flegontov P."/>
            <person name="Butenko A."/>
            <person name="Firsov S."/>
            <person name="Vlcek C."/>
            <person name="Logacheva M.D."/>
            <person name="Field M."/>
            <person name="Filatov D."/>
            <person name="Flegontova O."/>
            <person name="Gerasimov E."/>
            <person name="Jackson A.P."/>
            <person name="Kelly S."/>
            <person name="Opperdoes F."/>
            <person name="O'Reilly A."/>
            <person name="Votypka J."/>
            <person name="Yurchenko V."/>
            <person name="Lukes J."/>
        </authorList>
    </citation>
    <scope>NUCLEOTIDE SEQUENCE [LARGE SCALE GENOMIC DNA]</scope>
    <source>
        <strain evidence="3">H10</strain>
    </source>
</reference>
<feature type="region of interest" description="Disordered" evidence="1">
    <location>
        <begin position="376"/>
        <end position="464"/>
    </location>
</feature>
<dbReference type="EMBL" id="LGTL01000032">
    <property type="protein sequence ID" value="KPA73896.1"/>
    <property type="molecule type" value="Genomic_DNA"/>
</dbReference>
<organism evidence="3 4">
    <name type="scientific">Leptomonas pyrrhocoris</name>
    <name type="common">Firebug parasite</name>
    <dbReference type="NCBI Taxonomy" id="157538"/>
    <lineage>
        <taxon>Eukaryota</taxon>
        <taxon>Discoba</taxon>
        <taxon>Euglenozoa</taxon>
        <taxon>Kinetoplastea</taxon>
        <taxon>Metakinetoplastina</taxon>
        <taxon>Trypanosomatida</taxon>
        <taxon>Trypanosomatidae</taxon>
        <taxon>Leishmaniinae</taxon>
        <taxon>Leptomonas</taxon>
    </lineage>
</organism>
<keyword evidence="2" id="KW-1133">Transmembrane helix</keyword>
<keyword evidence="4" id="KW-1185">Reference proteome</keyword>
<dbReference type="Proteomes" id="UP000037923">
    <property type="component" value="Unassembled WGS sequence"/>
</dbReference>
<keyword evidence="2" id="KW-0812">Transmembrane</keyword>
<dbReference type="VEuPathDB" id="TriTrypDB:LpyrH10_32_0420"/>
<proteinExistence type="predicted"/>
<evidence type="ECO:0000313" key="4">
    <source>
        <dbReference type="Proteomes" id="UP000037923"/>
    </source>
</evidence>
<accession>A0A0M9FQF5</accession>
<feature type="transmembrane region" description="Helical" evidence="2">
    <location>
        <begin position="346"/>
        <end position="366"/>
    </location>
</feature>
<dbReference type="RefSeq" id="XP_015652336.1">
    <property type="nucleotide sequence ID" value="XM_015809016.1"/>
</dbReference>
<feature type="compositionally biased region" description="Pro residues" evidence="1">
    <location>
        <begin position="382"/>
        <end position="400"/>
    </location>
</feature>
<evidence type="ECO:0000313" key="3">
    <source>
        <dbReference type="EMBL" id="KPA73897.1"/>
    </source>
</evidence>
<feature type="region of interest" description="Disordered" evidence="1">
    <location>
        <begin position="204"/>
        <end position="251"/>
    </location>
</feature>
<name>A0A0M9FQF5_LEPPY</name>
<gene>
    <name evidence="3" type="ORF">ABB37_09509</name>
</gene>